<dbReference type="Pfam" id="PF07883">
    <property type="entry name" value="Cupin_2"/>
    <property type="match status" value="1"/>
</dbReference>
<dbReference type="Proteomes" id="UP000315252">
    <property type="component" value="Unassembled WGS sequence"/>
</dbReference>
<name>A0A545U2J9_9PROT</name>
<dbReference type="AlphaFoldDB" id="A0A545U2J9"/>
<dbReference type="CDD" id="cd02209">
    <property type="entry name" value="cupin_XRE_C"/>
    <property type="match status" value="1"/>
</dbReference>
<dbReference type="PANTHER" id="PTHR46797">
    <property type="entry name" value="HTH-TYPE TRANSCRIPTIONAL REGULATOR"/>
    <property type="match status" value="1"/>
</dbReference>
<dbReference type="InterPro" id="IPR010982">
    <property type="entry name" value="Lambda_DNA-bd_dom_sf"/>
</dbReference>
<evidence type="ECO:0000256" key="1">
    <source>
        <dbReference type="ARBA" id="ARBA00023125"/>
    </source>
</evidence>
<keyword evidence="1" id="KW-0238">DNA-binding</keyword>
<dbReference type="SUPFAM" id="SSF47413">
    <property type="entry name" value="lambda repressor-like DNA-binding domains"/>
    <property type="match status" value="1"/>
</dbReference>
<dbReference type="CDD" id="cd00093">
    <property type="entry name" value="HTH_XRE"/>
    <property type="match status" value="1"/>
</dbReference>
<dbReference type="InterPro" id="IPR013096">
    <property type="entry name" value="Cupin_2"/>
</dbReference>
<evidence type="ECO:0000259" key="2">
    <source>
        <dbReference type="PROSITE" id="PS50943"/>
    </source>
</evidence>
<dbReference type="InterPro" id="IPR001387">
    <property type="entry name" value="Cro/C1-type_HTH"/>
</dbReference>
<gene>
    <name evidence="3" type="ORF">FKG95_03705</name>
</gene>
<dbReference type="GO" id="GO:0005829">
    <property type="term" value="C:cytosol"/>
    <property type="evidence" value="ECO:0007669"/>
    <property type="project" value="TreeGrafter"/>
</dbReference>
<evidence type="ECO:0000313" key="3">
    <source>
        <dbReference type="EMBL" id="TQV83702.1"/>
    </source>
</evidence>
<evidence type="ECO:0000313" key="4">
    <source>
        <dbReference type="Proteomes" id="UP000315252"/>
    </source>
</evidence>
<dbReference type="Pfam" id="PF01381">
    <property type="entry name" value="HTH_3"/>
    <property type="match status" value="1"/>
</dbReference>
<dbReference type="OrthoDB" id="9814751at2"/>
<sequence>MADNDDSEKILNKINGEGVADDDFDLGQRLRSLRELHNLSQRQLAKRAGVSNAVISLIEQNRTSPSVGMLKKVLGGIPMSMTDFFALDVAPREKVFFKSDELTEIAGGKISFRQVGRDLTGKALQILRERYQPGADTGDTMLRHDGEESGIVIRGRFEVTVGEQRRILGPGDAFYFDSRIPHRFRNVGEEEVEVVTACTPPSF</sequence>
<comment type="caution">
    <text evidence="3">The sequence shown here is derived from an EMBL/GenBank/DDBJ whole genome shotgun (WGS) entry which is preliminary data.</text>
</comment>
<dbReference type="PANTHER" id="PTHR46797:SF11">
    <property type="entry name" value="HTH-TYPE TRANSCRIPTIONAL REGULATOR PUUR"/>
    <property type="match status" value="1"/>
</dbReference>
<dbReference type="InterPro" id="IPR011051">
    <property type="entry name" value="RmlC_Cupin_sf"/>
</dbReference>
<protein>
    <submittedName>
        <fullName evidence="3">Cupin domain-containing protein</fullName>
    </submittedName>
</protein>
<dbReference type="InterPro" id="IPR050807">
    <property type="entry name" value="TransReg_Diox_bact_type"/>
</dbReference>
<dbReference type="SUPFAM" id="SSF51182">
    <property type="entry name" value="RmlC-like cupins"/>
    <property type="match status" value="1"/>
</dbReference>
<accession>A0A545U2J9</accession>
<dbReference type="PROSITE" id="PS50943">
    <property type="entry name" value="HTH_CROC1"/>
    <property type="match status" value="1"/>
</dbReference>
<dbReference type="EMBL" id="VHSH01000001">
    <property type="protein sequence ID" value="TQV83702.1"/>
    <property type="molecule type" value="Genomic_DNA"/>
</dbReference>
<dbReference type="Gene3D" id="1.10.260.40">
    <property type="entry name" value="lambda repressor-like DNA-binding domains"/>
    <property type="match status" value="1"/>
</dbReference>
<dbReference type="Gene3D" id="2.60.120.10">
    <property type="entry name" value="Jelly Rolls"/>
    <property type="match status" value="1"/>
</dbReference>
<dbReference type="InterPro" id="IPR014710">
    <property type="entry name" value="RmlC-like_jellyroll"/>
</dbReference>
<dbReference type="GO" id="GO:0003677">
    <property type="term" value="F:DNA binding"/>
    <property type="evidence" value="ECO:0007669"/>
    <property type="project" value="UniProtKB-KW"/>
</dbReference>
<proteinExistence type="predicted"/>
<dbReference type="GO" id="GO:0003700">
    <property type="term" value="F:DNA-binding transcription factor activity"/>
    <property type="evidence" value="ECO:0007669"/>
    <property type="project" value="TreeGrafter"/>
</dbReference>
<feature type="domain" description="HTH cro/C1-type" evidence="2">
    <location>
        <begin position="30"/>
        <end position="84"/>
    </location>
</feature>
<dbReference type="SMART" id="SM00530">
    <property type="entry name" value="HTH_XRE"/>
    <property type="match status" value="1"/>
</dbReference>
<reference evidence="3 4" key="1">
    <citation type="submission" date="2019-06" db="EMBL/GenBank/DDBJ databases">
        <title>Whole genome sequence for Rhodospirillaceae sp. R148.</title>
        <authorList>
            <person name="Wang G."/>
        </authorList>
    </citation>
    <scope>NUCLEOTIDE SEQUENCE [LARGE SCALE GENOMIC DNA]</scope>
    <source>
        <strain evidence="3 4">R148</strain>
    </source>
</reference>
<keyword evidence="4" id="KW-1185">Reference proteome</keyword>
<organism evidence="3 4">
    <name type="scientific">Denitrobaculum tricleocarpae</name>
    <dbReference type="NCBI Taxonomy" id="2591009"/>
    <lineage>
        <taxon>Bacteria</taxon>
        <taxon>Pseudomonadati</taxon>
        <taxon>Pseudomonadota</taxon>
        <taxon>Alphaproteobacteria</taxon>
        <taxon>Rhodospirillales</taxon>
        <taxon>Rhodospirillaceae</taxon>
        <taxon>Denitrobaculum</taxon>
    </lineage>
</organism>